<organism evidence="2 3">
    <name type="scientific">Trichoderma ghanense</name>
    <dbReference type="NCBI Taxonomy" id="65468"/>
    <lineage>
        <taxon>Eukaryota</taxon>
        <taxon>Fungi</taxon>
        <taxon>Dikarya</taxon>
        <taxon>Ascomycota</taxon>
        <taxon>Pezizomycotina</taxon>
        <taxon>Sordariomycetes</taxon>
        <taxon>Hypocreomycetidae</taxon>
        <taxon>Hypocreales</taxon>
        <taxon>Hypocreaceae</taxon>
        <taxon>Trichoderma</taxon>
    </lineage>
</organism>
<gene>
    <name evidence="2" type="ORF">CCMA1212_000171</name>
</gene>
<evidence type="ECO:0000313" key="2">
    <source>
        <dbReference type="EMBL" id="TFB07103.1"/>
    </source>
</evidence>
<evidence type="ECO:0000313" key="3">
    <source>
        <dbReference type="Proteomes" id="UP001642720"/>
    </source>
</evidence>
<feature type="compositionally biased region" description="Basic and acidic residues" evidence="1">
    <location>
        <begin position="92"/>
        <end position="105"/>
    </location>
</feature>
<dbReference type="Proteomes" id="UP001642720">
    <property type="component" value="Unassembled WGS sequence"/>
</dbReference>
<dbReference type="EMBL" id="PPTA01000001">
    <property type="protein sequence ID" value="TFB07103.1"/>
    <property type="molecule type" value="Genomic_DNA"/>
</dbReference>
<proteinExistence type="predicted"/>
<sequence>MRREAKRKRETAQVLGAIKGGKRGRRIRGTKSWTEHLYKRTRAANQVRHKAGPRPWASKLGPESALGGSAICCLDCCRRTELSWRRRGGAAGDRRMGGPRERTDDEGLVQTHGAESRRVQVRERQVREVSQGRAGRGSSMRISRSVGSNGLWLHLVSASWKAQPVRLTRKKKGGEEAHVCSLLWHFQNVAMVIDLQLLHPAESKQKPVRDSSGAVTM</sequence>
<name>A0ABY2HFP3_9HYPO</name>
<feature type="region of interest" description="Disordered" evidence="1">
    <location>
        <begin position="87"/>
        <end position="115"/>
    </location>
</feature>
<dbReference type="GeneID" id="300572102"/>
<protein>
    <submittedName>
        <fullName evidence="2">Uncharacterized protein</fullName>
    </submittedName>
</protein>
<accession>A0ABY2HFP3</accession>
<reference evidence="2 3" key="1">
    <citation type="submission" date="2018-01" db="EMBL/GenBank/DDBJ databases">
        <title>Genome characterization of the sugarcane-associated fungus Trichoderma ghanense CCMA-1212 and their application in lignocelulose bioconversion.</title>
        <authorList>
            <person name="Steindorff A.S."/>
            <person name="Mendes T.D."/>
            <person name="Vilela E.S.D."/>
            <person name="Rodrigues D.S."/>
            <person name="Formighieri E.F."/>
            <person name="Melo I.S."/>
            <person name="Favaro L.C.L."/>
        </authorList>
    </citation>
    <scope>NUCLEOTIDE SEQUENCE [LARGE SCALE GENOMIC DNA]</scope>
    <source>
        <strain evidence="2 3">CCMA-1212</strain>
    </source>
</reference>
<keyword evidence="3" id="KW-1185">Reference proteome</keyword>
<evidence type="ECO:0000256" key="1">
    <source>
        <dbReference type="SAM" id="MobiDB-lite"/>
    </source>
</evidence>
<dbReference type="RefSeq" id="XP_073563304.1">
    <property type="nucleotide sequence ID" value="XM_073697652.1"/>
</dbReference>
<comment type="caution">
    <text evidence="2">The sequence shown here is derived from an EMBL/GenBank/DDBJ whole genome shotgun (WGS) entry which is preliminary data.</text>
</comment>